<feature type="region of interest" description="Disordered" evidence="1">
    <location>
        <begin position="210"/>
        <end position="232"/>
    </location>
</feature>
<comment type="caution">
    <text evidence="2">The sequence shown here is derived from an EMBL/GenBank/DDBJ whole genome shotgun (WGS) entry which is preliminary data.</text>
</comment>
<reference evidence="2" key="1">
    <citation type="submission" date="2021-01" db="EMBL/GenBank/DDBJ databases">
        <title>Whole genome shotgun sequence of Cellulomonas pakistanensis NBRC 110800.</title>
        <authorList>
            <person name="Komaki H."/>
            <person name="Tamura T."/>
        </authorList>
    </citation>
    <scope>NUCLEOTIDE SEQUENCE</scope>
    <source>
        <strain evidence="2">NBRC 110800</strain>
    </source>
</reference>
<dbReference type="AlphaFoldDB" id="A0A919P8Q8"/>
<dbReference type="InterPro" id="IPR009351">
    <property type="entry name" value="AlkZ-like"/>
</dbReference>
<evidence type="ECO:0000256" key="1">
    <source>
        <dbReference type="SAM" id="MobiDB-lite"/>
    </source>
</evidence>
<dbReference type="Pfam" id="PF06224">
    <property type="entry name" value="AlkZ-like"/>
    <property type="match status" value="1"/>
</dbReference>
<keyword evidence="3" id="KW-1185">Reference proteome</keyword>
<proteinExistence type="predicted"/>
<dbReference type="PANTHER" id="PTHR38479">
    <property type="entry name" value="LMO0824 PROTEIN"/>
    <property type="match status" value="1"/>
</dbReference>
<sequence>MAGRSVAGVTGDGDHAGGGTITTRGLGRALLARQHLLDRADAPALDVVRHLVALQSQNPSSAYLALHARVAGMTHDDLARPMLDRRATRLALLRDTVHLVTAQDALALWPLMAPTLRRHLTTNQSAAPTLRQVDLDDLRAASLDALADGPLTSRALGERLAATWPGLDPAALAQGARGLLPLVQVTPRGVWGRSLATTWTTAWAWLGVEPPAPPPRGAAAAPAPADGDDPARDAGLADLVRRYLAVYGPATVADVQQWSGLTRLGRVVDRLRPELVELRHVDPPSGRPRVLLDLPGAQRPPEDAPAPPRLLPDFENLLLGHDDRTRVVPADVRPALASRNGMPPGTVLVDGTVAGTWVLRRERLPRAPGAPRTRRERAVLTVTPLRRWTGADRAAVLAEAEAVARFAADDAAEHAVAVAEP</sequence>
<dbReference type="EMBL" id="BONO01000009">
    <property type="protein sequence ID" value="GIG36126.1"/>
    <property type="molecule type" value="Genomic_DNA"/>
</dbReference>
<organism evidence="2 3">
    <name type="scientific">Cellulomonas pakistanensis</name>
    <dbReference type="NCBI Taxonomy" id="992287"/>
    <lineage>
        <taxon>Bacteria</taxon>
        <taxon>Bacillati</taxon>
        <taxon>Actinomycetota</taxon>
        <taxon>Actinomycetes</taxon>
        <taxon>Micrococcales</taxon>
        <taxon>Cellulomonadaceae</taxon>
        <taxon>Cellulomonas</taxon>
    </lineage>
</organism>
<name>A0A919P8Q8_9CELL</name>
<dbReference type="Proteomes" id="UP000642125">
    <property type="component" value="Unassembled WGS sequence"/>
</dbReference>
<feature type="region of interest" description="Disordered" evidence="1">
    <location>
        <begin position="1"/>
        <end position="20"/>
    </location>
</feature>
<evidence type="ECO:0008006" key="4">
    <source>
        <dbReference type="Google" id="ProtNLM"/>
    </source>
</evidence>
<evidence type="ECO:0000313" key="3">
    <source>
        <dbReference type="Proteomes" id="UP000642125"/>
    </source>
</evidence>
<accession>A0A919P8Q8</accession>
<evidence type="ECO:0000313" key="2">
    <source>
        <dbReference type="EMBL" id="GIG36126.1"/>
    </source>
</evidence>
<protein>
    <recommendedName>
        <fullName evidence="4">Winged helix DNA-binding domain-containing protein</fullName>
    </recommendedName>
</protein>
<dbReference type="PANTHER" id="PTHR38479:SF2">
    <property type="entry name" value="WINGED HELIX DNA-BINDING DOMAIN-CONTAINING PROTEIN"/>
    <property type="match status" value="1"/>
</dbReference>
<gene>
    <name evidence="2" type="ORF">Cpa01nite_15070</name>
</gene>